<protein>
    <recommendedName>
        <fullName evidence="8">Amino acid permease/ SLC12A domain-containing protein</fullName>
    </recommendedName>
</protein>
<comment type="caution">
    <text evidence="9">The sequence shown here is derived from an EMBL/GenBank/DDBJ whole genome shotgun (WGS) entry which is preliminary data.</text>
</comment>
<dbReference type="GO" id="GO:0015171">
    <property type="term" value="F:amino acid transmembrane transporter activity"/>
    <property type="evidence" value="ECO:0007669"/>
    <property type="project" value="TreeGrafter"/>
</dbReference>
<feature type="transmembrane region" description="Helical" evidence="7">
    <location>
        <begin position="407"/>
        <end position="431"/>
    </location>
</feature>
<feature type="transmembrane region" description="Helical" evidence="7">
    <location>
        <begin position="47"/>
        <end position="66"/>
    </location>
</feature>
<dbReference type="InterPro" id="IPR004841">
    <property type="entry name" value="AA-permease/SLC12A_dom"/>
</dbReference>
<evidence type="ECO:0000256" key="2">
    <source>
        <dbReference type="ARBA" id="ARBA00022448"/>
    </source>
</evidence>
<evidence type="ECO:0000259" key="8">
    <source>
        <dbReference type="Pfam" id="PF00324"/>
    </source>
</evidence>
<feature type="transmembrane region" description="Helical" evidence="7">
    <location>
        <begin position="320"/>
        <end position="343"/>
    </location>
</feature>
<dbReference type="FunFam" id="1.20.1740.10:FF:000006">
    <property type="entry name" value="General amino acid permease"/>
    <property type="match status" value="1"/>
</dbReference>
<keyword evidence="3 7" id="KW-0812">Transmembrane</keyword>
<dbReference type="PIRSF" id="PIRSF006060">
    <property type="entry name" value="AA_transporter"/>
    <property type="match status" value="1"/>
</dbReference>
<evidence type="ECO:0000256" key="7">
    <source>
        <dbReference type="SAM" id="Phobius"/>
    </source>
</evidence>
<dbReference type="PANTHER" id="PTHR43341">
    <property type="entry name" value="AMINO ACID PERMEASE"/>
    <property type="match status" value="1"/>
</dbReference>
<feature type="transmembrane region" description="Helical" evidence="7">
    <location>
        <begin position="238"/>
        <end position="258"/>
    </location>
</feature>
<keyword evidence="5 7" id="KW-1133">Transmembrane helix</keyword>
<gene>
    <name evidence="9" type="ORF">N7494_012081</name>
</gene>
<feature type="transmembrane region" description="Helical" evidence="7">
    <location>
        <begin position="452"/>
        <end position="475"/>
    </location>
</feature>
<evidence type="ECO:0000256" key="6">
    <source>
        <dbReference type="ARBA" id="ARBA00023136"/>
    </source>
</evidence>
<dbReference type="GO" id="GO:0016020">
    <property type="term" value="C:membrane"/>
    <property type="evidence" value="ECO:0007669"/>
    <property type="project" value="UniProtKB-SubCell"/>
</dbReference>
<evidence type="ECO:0000256" key="5">
    <source>
        <dbReference type="ARBA" id="ARBA00022989"/>
    </source>
</evidence>
<dbReference type="AlphaFoldDB" id="A0AAD6CL07"/>
<dbReference type="EMBL" id="JAQIZZ010000008">
    <property type="protein sequence ID" value="KAJ5525431.1"/>
    <property type="molecule type" value="Genomic_DNA"/>
</dbReference>
<feature type="transmembrane region" description="Helical" evidence="7">
    <location>
        <begin position="154"/>
        <end position="176"/>
    </location>
</feature>
<feature type="transmembrane region" description="Helical" evidence="7">
    <location>
        <begin position="481"/>
        <end position="502"/>
    </location>
</feature>
<evidence type="ECO:0000313" key="10">
    <source>
        <dbReference type="Proteomes" id="UP001220324"/>
    </source>
</evidence>
<feature type="transmembrane region" description="Helical" evidence="7">
    <location>
        <begin position="279"/>
        <end position="300"/>
    </location>
</feature>
<feature type="domain" description="Amino acid permease/ SLC12A" evidence="8">
    <location>
        <begin position="44"/>
        <end position="509"/>
    </location>
</feature>
<keyword evidence="4" id="KW-0029">Amino-acid transport</keyword>
<feature type="transmembrane region" description="Helical" evidence="7">
    <location>
        <begin position="72"/>
        <end position="92"/>
    </location>
</feature>
<dbReference type="Proteomes" id="UP001220324">
    <property type="component" value="Unassembled WGS sequence"/>
</dbReference>
<dbReference type="Pfam" id="PF00324">
    <property type="entry name" value="AA_permease"/>
    <property type="match status" value="1"/>
</dbReference>
<dbReference type="Gene3D" id="1.20.1740.10">
    <property type="entry name" value="Amino acid/polyamine transporter I"/>
    <property type="match status" value="1"/>
</dbReference>
<reference evidence="9 10" key="1">
    <citation type="journal article" date="2023" name="IMA Fungus">
        <title>Comparative genomic study of the Penicillium genus elucidates a diverse pangenome and 15 lateral gene transfer events.</title>
        <authorList>
            <person name="Petersen C."/>
            <person name="Sorensen T."/>
            <person name="Nielsen M.R."/>
            <person name="Sondergaard T.E."/>
            <person name="Sorensen J.L."/>
            <person name="Fitzpatrick D.A."/>
            <person name="Frisvad J.C."/>
            <person name="Nielsen K.L."/>
        </authorList>
    </citation>
    <scope>NUCLEOTIDE SEQUENCE [LARGE SCALE GENOMIC DNA]</scope>
    <source>
        <strain evidence="9 10">IBT 35679</strain>
    </source>
</reference>
<proteinExistence type="predicted"/>
<name>A0AAD6CL07_9EURO</name>
<dbReference type="InterPro" id="IPR050524">
    <property type="entry name" value="APC_YAT"/>
</dbReference>
<organism evidence="9 10">
    <name type="scientific">Penicillium frequentans</name>
    <dbReference type="NCBI Taxonomy" id="3151616"/>
    <lineage>
        <taxon>Eukaryota</taxon>
        <taxon>Fungi</taxon>
        <taxon>Dikarya</taxon>
        <taxon>Ascomycota</taxon>
        <taxon>Pezizomycotina</taxon>
        <taxon>Eurotiomycetes</taxon>
        <taxon>Eurotiomycetidae</taxon>
        <taxon>Eurotiales</taxon>
        <taxon>Aspergillaceae</taxon>
        <taxon>Penicillium</taxon>
    </lineage>
</organism>
<feature type="transmembrane region" description="Helical" evidence="7">
    <location>
        <begin position="126"/>
        <end position="148"/>
    </location>
</feature>
<feature type="transmembrane region" description="Helical" evidence="7">
    <location>
        <begin position="188"/>
        <end position="206"/>
    </location>
</feature>
<accession>A0AAD6CL07</accession>
<comment type="subcellular location">
    <subcellularLocation>
        <location evidence="1">Membrane</location>
        <topology evidence="1">Multi-pass membrane protein</topology>
    </subcellularLocation>
</comment>
<feature type="transmembrane region" description="Helical" evidence="7">
    <location>
        <begin position="381"/>
        <end position="401"/>
    </location>
</feature>
<keyword evidence="10" id="KW-1185">Reference proteome</keyword>
<sequence>MDPSPKGMEEGKTPLDFYEEPKALQGEVEGIDTGETHRGLSSRHIQFLALGGCIGTGLFVGSGSTLSTVGPAPLLMGYIVMSSVVYFVMNMLGEMTTYLPVRGVSVPYLIHRFTEPSLGFAVGYNYWYSFSMLIASEVTAAGLVIEYWQIDVSVGVWIAIILLVILLLNIVAVSWYGEAEFWFASLKIIAIIGLIILGVVLFFGGGPNHDRLGFRYWQNPGAFKEPYLVSNVSTGRFLAFWTALIKSGFSFIFSPELITTAAGEAVAPRRNIPKATNRFIYRLFAFYVLGSLVIGVTVAYNDKNLLQGVASGSSGAGASPFVIGIQNAGISGLNHVINAAILISAWSSGNSWVYAGSRTLYSLACQGQAPQIFTRCSKNGVPYAAVLVTWSIGLLAFLNLSSSGSDVFYWFTNITTVGGFISWVLVGIAYLRFRRALDCHGMLESRPFKTPFQPYGTYYALVVVSLLAITNGYTIFFPGSFTASGFLVSYIVFVIFFALYFGHKIWYRTPWMVPAADVDIFSGKEEIDRMCELDVEKQPRNWLERVWWWIA</sequence>
<evidence type="ECO:0000313" key="9">
    <source>
        <dbReference type="EMBL" id="KAJ5525431.1"/>
    </source>
</evidence>
<keyword evidence="6 7" id="KW-0472">Membrane</keyword>
<keyword evidence="2" id="KW-0813">Transport</keyword>
<evidence type="ECO:0000256" key="3">
    <source>
        <dbReference type="ARBA" id="ARBA00022692"/>
    </source>
</evidence>
<dbReference type="PANTHER" id="PTHR43341:SF36">
    <property type="entry name" value="PROLINE-SPECIFIC PERMEASE"/>
    <property type="match status" value="1"/>
</dbReference>
<evidence type="ECO:0000256" key="1">
    <source>
        <dbReference type="ARBA" id="ARBA00004141"/>
    </source>
</evidence>
<evidence type="ECO:0000256" key="4">
    <source>
        <dbReference type="ARBA" id="ARBA00022970"/>
    </source>
</evidence>